<dbReference type="GO" id="GO:0017004">
    <property type="term" value="P:cytochrome complex assembly"/>
    <property type="evidence" value="ECO:0007669"/>
    <property type="project" value="UniProtKB-KW"/>
</dbReference>
<feature type="domain" description="Thioredoxin" evidence="5">
    <location>
        <begin position="1"/>
        <end position="112"/>
    </location>
</feature>
<evidence type="ECO:0000313" key="6">
    <source>
        <dbReference type="EMBL" id="MBO8447723.1"/>
    </source>
</evidence>
<evidence type="ECO:0000256" key="4">
    <source>
        <dbReference type="ARBA" id="ARBA00023284"/>
    </source>
</evidence>
<dbReference type="EMBL" id="JADIMQ010000006">
    <property type="protein sequence ID" value="MBO8447723.1"/>
    <property type="molecule type" value="Genomic_DNA"/>
</dbReference>
<accession>A0A9D9HF16</accession>
<dbReference type="Gene3D" id="3.40.30.10">
    <property type="entry name" value="Glutaredoxin"/>
    <property type="match status" value="1"/>
</dbReference>
<proteinExistence type="predicted"/>
<evidence type="ECO:0000256" key="1">
    <source>
        <dbReference type="ARBA" id="ARBA00004196"/>
    </source>
</evidence>
<evidence type="ECO:0000259" key="5">
    <source>
        <dbReference type="PROSITE" id="PS51352"/>
    </source>
</evidence>
<evidence type="ECO:0000313" key="7">
    <source>
        <dbReference type="Proteomes" id="UP000810252"/>
    </source>
</evidence>
<comment type="caution">
    <text evidence="6">The sequence shown here is derived from an EMBL/GenBank/DDBJ whole genome shotgun (WGS) entry which is preliminary data.</text>
</comment>
<gene>
    <name evidence="6" type="ORF">IAC29_00440</name>
</gene>
<dbReference type="GO" id="GO:0030313">
    <property type="term" value="C:cell envelope"/>
    <property type="evidence" value="ECO:0007669"/>
    <property type="project" value="UniProtKB-SubCell"/>
</dbReference>
<keyword evidence="4" id="KW-0676">Redox-active center</keyword>
<sequence>MDFWATWCRPCLDEIPRLKELYDKTERSDFEIIGIVEHSPAGKLSETIGKLGITWPQIMSGDEGRIRIGNIYGISGYPATFLLDRDGIVVAKGMRGKELEEKILNILGKNED</sequence>
<dbReference type="Proteomes" id="UP000810252">
    <property type="component" value="Unassembled WGS sequence"/>
</dbReference>
<keyword evidence="3" id="KW-1015">Disulfide bond</keyword>
<dbReference type="SUPFAM" id="SSF52833">
    <property type="entry name" value="Thioredoxin-like"/>
    <property type="match status" value="1"/>
</dbReference>
<dbReference type="InterPro" id="IPR012336">
    <property type="entry name" value="Thioredoxin-like_fold"/>
</dbReference>
<dbReference type="InterPro" id="IPR036249">
    <property type="entry name" value="Thioredoxin-like_sf"/>
</dbReference>
<dbReference type="InterPro" id="IPR050553">
    <property type="entry name" value="Thioredoxin_ResA/DsbE_sf"/>
</dbReference>
<reference evidence="6" key="2">
    <citation type="journal article" date="2021" name="PeerJ">
        <title>Extensive microbial diversity within the chicken gut microbiome revealed by metagenomics and culture.</title>
        <authorList>
            <person name="Gilroy R."/>
            <person name="Ravi A."/>
            <person name="Getino M."/>
            <person name="Pursley I."/>
            <person name="Horton D.L."/>
            <person name="Alikhan N.F."/>
            <person name="Baker D."/>
            <person name="Gharbi K."/>
            <person name="Hall N."/>
            <person name="Watson M."/>
            <person name="Adriaenssens E.M."/>
            <person name="Foster-Nyarko E."/>
            <person name="Jarju S."/>
            <person name="Secka A."/>
            <person name="Antonio M."/>
            <person name="Oren A."/>
            <person name="Chaudhuri R.R."/>
            <person name="La Ragione R."/>
            <person name="Hildebrand F."/>
            <person name="Pallen M.J."/>
        </authorList>
    </citation>
    <scope>NUCLEOTIDE SEQUENCE</scope>
    <source>
        <strain evidence="6">20514</strain>
    </source>
</reference>
<dbReference type="Pfam" id="PF13905">
    <property type="entry name" value="Thioredoxin_8"/>
    <property type="match status" value="1"/>
</dbReference>
<dbReference type="CDD" id="cd02966">
    <property type="entry name" value="TlpA_like_family"/>
    <property type="match status" value="1"/>
</dbReference>
<dbReference type="PANTHER" id="PTHR42852:SF6">
    <property type="entry name" value="THIOL:DISULFIDE INTERCHANGE PROTEIN DSBE"/>
    <property type="match status" value="1"/>
</dbReference>
<protein>
    <submittedName>
        <fullName evidence="6">TlpA family protein disulfide reductase</fullName>
    </submittedName>
</protein>
<comment type="subcellular location">
    <subcellularLocation>
        <location evidence="1">Cell envelope</location>
    </subcellularLocation>
</comment>
<reference evidence="6" key="1">
    <citation type="submission" date="2020-10" db="EMBL/GenBank/DDBJ databases">
        <authorList>
            <person name="Gilroy R."/>
        </authorList>
    </citation>
    <scope>NUCLEOTIDE SEQUENCE</scope>
    <source>
        <strain evidence="6">20514</strain>
    </source>
</reference>
<dbReference type="PANTHER" id="PTHR42852">
    <property type="entry name" value="THIOL:DISULFIDE INTERCHANGE PROTEIN DSBE"/>
    <property type="match status" value="1"/>
</dbReference>
<dbReference type="PROSITE" id="PS51352">
    <property type="entry name" value="THIOREDOXIN_2"/>
    <property type="match status" value="1"/>
</dbReference>
<keyword evidence="2" id="KW-0201">Cytochrome c-type biogenesis</keyword>
<dbReference type="InterPro" id="IPR013766">
    <property type="entry name" value="Thioredoxin_domain"/>
</dbReference>
<evidence type="ECO:0000256" key="3">
    <source>
        <dbReference type="ARBA" id="ARBA00023157"/>
    </source>
</evidence>
<organism evidence="6 7">
    <name type="scientific">Candidatus Cryptobacteroides merdigallinarum</name>
    <dbReference type="NCBI Taxonomy" id="2840770"/>
    <lineage>
        <taxon>Bacteria</taxon>
        <taxon>Pseudomonadati</taxon>
        <taxon>Bacteroidota</taxon>
        <taxon>Bacteroidia</taxon>
        <taxon>Bacteroidales</taxon>
        <taxon>Candidatus Cryptobacteroides</taxon>
    </lineage>
</organism>
<name>A0A9D9HF16_9BACT</name>
<evidence type="ECO:0000256" key="2">
    <source>
        <dbReference type="ARBA" id="ARBA00022748"/>
    </source>
</evidence>
<dbReference type="AlphaFoldDB" id="A0A9D9HF16"/>